<keyword evidence="1" id="KW-0677">Repeat</keyword>
<dbReference type="EMBL" id="ML210190">
    <property type="protein sequence ID" value="TFK25128.1"/>
    <property type="molecule type" value="Genomic_DNA"/>
</dbReference>
<dbReference type="STRING" id="230819.A0A5C3LA47"/>
<dbReference type="Proteomes" id="UP000307440">
    <property type="component" value="Unassembled WGS sequence"/>
</dbReference>
<dbReference type="AlphaFoldDB" id="A0A5C3LA47"/>
<protein>
    <recommendedName>
        <fullName evidence="3">Nephrocystin 3-like N-terminal domain-containing protein</fullName>
    </recommendedName>
</protein>
<dbReference type="Pfam" id="PF24883">
    <property type="entry name" value="NPHP3_N"/>
    <property type="match status" value="1"/>
</dbReference>
<evidence type="ECO:0000256" key="1">
    <source>
        <dbReference type="ARBA" id="ARBA00022737"/>
    </source>
</evidence>
<gene>
    <name evidence="4" type="ORF">FA15DRAFT_591221</name>
</gene>
<dbReference type="Gene3D" id="3.40.50.300">
    <property type="entry name" value="P-loop containing nucleotide triphosphate hydrolases"/>
    <property type="match status" value="1"/>
</dbReference>
<dbReference type="InterPro" id="IPR027417">
    <property type="entry name" value="P-loop_NTPase"/>
</dbReference>
<evidence type="ECO:0000313" key="5">
    <source>
        <dbReference type="Proteomes" id="UP000307440"/>
    </source>
</evidence>
<dbReference type="SUPFAM" id="SSF52540">
    <property type="entry name" value="P-loop containing nucleoside triphosphate hydrolases"/>
    <property type="match status" value="1"/>
</dbReference>
<feature type="region of interest" description="Disordered" evidence="2">
    <location>
        <begin position="1"/>
        <end position="26"/>
    </location>
</feature>
<evidence type="ECO:0000259" key="3">
    <source>
        <dbReference type="Pfam" id="PF24883"/>
    </source>
</evidence>
<dbReference type="InterPro" id="IPR056884">
    <property type="entry name" value="NPHP3-like_N"/>
</dbReference>
<organism evidence="4 5">
    <name type="scientific">Coprinopsis marcescibilis</name>
    <name type="common">Agaric fungus</name>
    <name type="synonym">Psathyrella marcescibilis</name>
    <dbReference type="NCBI Taxonomy" id="230819"/>
    <lineage>
        <taxon>Eukaryota</taxon>
        <taxon>Fungi</taxon>
        <taxon>Dikarya</taxon>
        <taxon>Basidiomycota</taxon>
        <taxon>Agaricomycotina</taxon>
        <taxon>Agaricomycetes</taxon>
        <taxon>Agaricomycetidae</taxon>
        <taxon>Agaricales</taxon>
        <taxon>Agaricineae</taxon>
        <taxon>Psathyrellaceae</taxon>
        <taxon>Coprinopsis</taxon>
    </lineage>
</organism>
<sequence>MTWLRTSRRRESDSLPSSNETTTTTTTTTNCLWVTGAAGTGKTAILQSIAETCASEGNLAATFFFSYRWAERDNYDRFVPTIAYQLAQKIESTREFITAAVLKDISIFNQDFQSQLEALVLHPLAQAREKDSQADHPRPPWPHVIIIDALDECQFNIKQQTIILEALHKALQSHRFPFRIIIASRPEKLIRTHFSGSGSKSTRRIHLDEDYDANSDIRLYLQSSFNAIRAKYHLDESWPSDADVQLLVRRASGQFIYASTALKYIDDPSQQPEEHLHHVLNIEADHQAPETHPLAPLDILYTSILNRCPDPTQSALTVQMISVLHSRLSAGSINHLLGYRPQDHARIFDGLHSLLHVPAHDNPDAFYNLHHKTLVDFLESTPTRAQHLFNSKKLVYSKIGAQYLKLCTRTATGEQ</sequence>
<reference evidence="4 5" key="1">
    <citation type="journal article" date="2019" name="Nat. Ecol. Evol.">
        <title>Megaphylogeny resolves global patterns of mushroom evolution.</title>
        <authorList>
            <person name="Varga T."/>
            <person name="Krizsan K."/>
            <person name="Foldi C."/>
            <person name="Dima B."/>
            <person name="Sanchez-Garcia M."/>
            <person name="Sanchez-Ramirez S."/>
            <person name="Szollosi G.J."/>
            <person name="Szarkandi J.G."/>
            <person name="Papp V."/>
            <person name="Albert L."/>
            <person name="Andreopoulos W."/>
            <person name="Angelini C."/>
            <person name="Antonin V."/>
            <person name="Barry K.W."/>
            <person name="Bougher N.L."/>
            <person name="Buchanan P."/>
            <person name="Buyck B."/>
            <person name="Bense V."/>
            <person name="Catcheside P."/>
            <person name="Chovatia M."/>
            <person name="Cooper J."/>
            <person name="Damon W."/>
            <person name="Desjardin D."/>
            <person name="Finy P."/>
            <person name="Geml J."/>
            <person name="Haridas S."/>
            <person name="Hughes K."/>
            <person name="Justo A."/>
            <person name="Karasinski D."/>
            <person name="Kautmanova I."/>
            <person name="Kiss B."/>
            <person name="Kocsube S."/>
            <person name="Kotiranta H."/>
            <person name="LaButti K.M."/>
            <person name="Lechner B.E."/>
            <person name="Liimatainen K."/>
            <person name="Lipzen A."/>
            <person name="Lukacs Z."/>
            <person name="Mihaltcheva S."/>
            <person name="Morgado L.N."/>
            <person name="Niskanen T."/>
            <person name="Noordeloos M.E."/>
            <person name="Ohm R.A."/>
            <person name="Ortiz-Santana B."/>
            <person name="Ovrebo C."/>
            <person name="Racz N."/>
            <person name="Riley R."/>
            <person name="Savchenko A."/>
            <person name="Shiryaev A."/>
            <person name="Soop K."/>
            <person name="Spirin V."/>
            <person name="Szebenyi C."/>
            <person name="Tomsovsky M."/>
            <person name="Tulloss R.E."/>
            <person name="Uehling J."/>
            <person name="Grigoriev I.V."/>
            <person name="Vagvolgyi C."/>
            <person name="Papp T."/>
            <person name="Martin F.M."/>
            <person name="Miettinen O."/>
            <person name="Hibbett D.S."/>
            <person name="Nagy L.G."/>
        </authorList>
    </citation>
    <scope>NUCLEOTIDE SEQUENCE [LARGE SCALE GENOMIC DNA]</scope>
    <source>
        <strain evidence="4 5">CBS 121175</strain>
    </source>
</reference>
<dbReference type="PANTHER" id="PTHR10039">
    <property type="entry name" value="AMELOGENIN"/>
    <property type="match status" value="1"/>
</dbReference>
<evidence type="ECO:0000256" key="2">
    <source>
        <dbReference type="SAM" id="MobiDB-lite"/>
    </source>
</evidence>
<dbReference type="PANTHER" id="PTHR10039:SF14">
    <property type="entry name" value="NACHT DOMAIN-CONTAINING PROTEIN"/>
    <property type="match status" value="1"/>
</dbReference>
<accession>A0A5C3LA47</accession>
<dbReference type="OrthoDB" id="3014077at2759"/>
<feature type="domain" description="Nephrocystin 3-like N-terminal" evidence="3">
    <location>
        <begin position="25"/>
        <end position="185"/>
    </location>
</feature>
<name>A0A5C3LA47_COPMA</name>
<keyword evidence="5" id="KW-1185">Reference proteome</keyword>
<proteinExistence type="predicted"/>
<evidence type="ECO:0000313" key="4">
    <source>
        <dbReference type="EMBL" id="TFK25128.1"/>
    </source>
</evidence>